<reference evidence="1 2" key="1">
    <citation type="submission" date="2015-04" db="EMBL/GenBank/DDBJ databases">
        <title>Isolation and characterization of bacteriophages from East Africa Rift Valley soda lakes.</title>
        <authorList>
            <person name="van Zyl L.J."/>
            <person name="Nemavhulani S."/>
            <person name="Cowan D.A."/>
            <person name="Trindade M.I."/>
        </authorList>
    </citation>
    <scope>NUCLEOTIDE SEQUENCE [LARGE SCALE GENOMIC DNA]</scope>
</reference>
<dbReference type="Gene3D" id="1.10.3230.30">
    <property type="entry name" value="Phage gp6-like head-tail connector protein"/>
    <property type="match status" value="1"/>
</dbReference>
<proteinExistence type="predicted"/>
<accession>A0A0U2C0V1</accession>
<name>A0A0U2C0V1_9CAUD</name>
<dbReference type="Proteomes" id="UP000223061">
    <property type="component" value="Segment"/>
</dbReference>
<organism evidence="1 2">
    <name type="scientific">Paracoccus phage Shpa</name>
    <dbReference type="NCBI Taxonomy" id="1647282"/>
    <lineage>
        <taxon>Viruses</taxon>
        <taxon>Duplodnaviria</taxon>
        <taxon>Heunggongvirae</taxon>
        <taxon>Uroviricota</taxon>
        <taxon>Caudoviricetes</taxon>
        <taxon>Vhulanivirus</taxon>
        <taxon>Vhulanivirus Shpa</taxon>
    </lineage>
</organism>
<dbReference type="EMBL" id="KR072689">
    <property type="protein sequence ID" value="AKG94519.1"/>
    <property type="molecule type" value="Genomic_DNA"/>
</dbReference>
<protein>
    <submittedName>
        <fullName evidence="1">DNA packaging-like protein</fullName>
    </submittedName>
</protein>
<evidence type="ECO:0000313" key="1">
    <source>
        <dbReference type="EMBL" id="AKG94519.1"/>
    </source>
</evidence>
<gene>
    <name evidence="1" type="ORF">Shpa_8</name>
</gene>
<evidence type="ECO:0000313" key="2">
    <source>
        <dbReference type="Proteomes" id="UP000223061"/>
    </source>
</evidence>
<dbReference type="NCBIfam" id="TIGR01560">
    <property type="entry name" value="put_DNA_pack"/>
    <property type="match status" value="1"/>
</dbReference>
<dbReference type="InterPro" id="IPR021146">
    <property type="entry name" value="Phage_gp6-like_head-tail"/>
</dbReference>
<dbReference type="OrthoDB" id="40509at10239"/>
<keyword evidence="2" id="KW-1185">Reference proteome</keyword>
<dbReference type="CDD" id="cd08054">
    <property type="entry name" value="gp6"/>
    <property type="match status" value="1"/>
</dbReference>
<sequence>MIRVTAPVLPVVALDDVKAHLRVSHDDEDLVIQSLIDAAVAHLDGYRGVLGRAIMPQEWAVDVEAGTHRLGLPDVTGATVDAGEVTLAQDALGWTATVTEPCRITFSAQLPDDLLPAVQAAVRLWVEMHYDRVTGAAKEAFTAAFNALIHPVRWVRL</sequence>
<dbReference type="Pfam" id="PF05135">
    <property type="entry name" value="Phage_connect_1"/>
    <property type="match status" value="1"/>
</dbReference>
<dbReference type="InterPro" id="IPR006450">
    <property type="entry name" value="Phage_HK97_gp6-like"/>
</dbReference>